<evidence type="ECO:0000313" key="1">
    <source>
        <dbReference type="EMBL" id="UTI65150.1"/>
    </source>
</evidence>
<dbReference type="SUPFAM" id="SSF55961">
    <property type="entry name" value="Bet v1-like"/>
    <property type="match status" value="1"/>
</dbReference>
<gene>
    <name evidence="1" type="ORF">NBH00_02810</name>
</gene>
<dbReference type="CDD" id="cd07821">
    <property type="entry name" value="PYR_PYL_RCAR_like"/>
    <property type="match status" value="1"/>
</dbReference>
<dbReference type="InterPro" id="IPR019587">
    <property type="entry name" value="Polyketide_cyclase/dehydratase"/>
</dbReference>
<dbReference type="Pfam" id="PF10604">
    <property type="entry name" value="Polyketide_cyc2"/>
    <property type="match status" value="1"/>
</dbReference>
<dbReference type="EMBL" id="CP098502">
    <property type="protein sequence ID" value="UTI65150.1"/>
    <property type="molecule type" value="Genomic_DNA"/>
</dbReference>
<dbReference type="InterPro" id="IPR023393">
    <property type="entry name" value="START-like_dom_sf"/>
</dbReference>
<organism evidence="1 2">
    <name type="scientific">Paraconexibacter antarcticus</name>
    <dbReference type="NCBI Taxonomy" id="2949664"/>
    <lineage>
        <taxon>Bacteria</taxon>
        <taxon>Bacillati</taxon>
        <taxon>Actinomycetota</taxon>
        <taxon>Thermoleophilia</taxon>
        <taxon>Solirubrobacterales</taxon>
        <taxon>Paraconexibacteraceae</taxon>
        <taxon>Paraconexibacter</taxon>
    </lineage>
</organism>
<name>A0ABY5DT01_9ACTN</name>
<keyword evidence="2" id="KW-1185">Reference proteome</keyword>
<dbReference type="Proteomes" id="UP001056035">
    <property type="component" value="Chromosome"/>
</dbReference>
<reference evidence="1 2" key="1">
    <citation type="submission" date="2022-06" db="EMBL/GenBank/DDBJ databases">
        <title>Paraconexibacter antarcticus.</title>
        <authorList>
            <person name="Kim C.S."/>
        </authorList>
    </citation>
    <scope>NUCLEOTIDE SEQUENCE [LARGE SCALE GENOMIC DNA]</scope>
    <source>
        <strain evidence="1 2">02-257</strain>
    </source>
</reference>
<protein>
    <submittedName>
        <fullName evidence="1">SRPBCC family protein</fullName>
    </submittedName>
</protein>
<dbReference type="RefSeq" id="WP_254571840.1">
    <property type="nucleotide sequence ID" value="NZ_CP098502.1"/>
</dbReference>
<sequence>MGVQDIDITDTTTGSTAAVWALLGDSATWPRWTTIGAHAEERAPGPDGRGEIRVFTTGRIKVREEIVERIPEQRLTYALLSGLPVRDYRAVIDLTPTPDDGTTIRWHTTFRGKVPGTAWFYRLVLNTATRRFVAGLVQATAA</sequence>
<proteinExistence type="predicted"/>
<evidence type="ECO:0000313" key="2">
    <source>
        <dbReference type="Proteomes" id="UP001056035"/>
    </source>
</evidence>
<accession>A0ABY5DT01</accession>
<dbReference type="Gene3D" id="3.30.530.20">
    <property type="match status" value="1"/>
</dbReference>